<gene>
    <name evidence="2" type="ORF">ENV54_12900</name>
</gene>
<comment type="caution">
    <text evidence="2">The sequence shown here is derived from an EMBL/GenBank/DDBJ whole genome shotgun (WGS) entry which is preliminary data.</text>
</comment>
<dbReference type="PANTHER" id="PTHR10587">
    <property type="entry name" value="GLYCOSYL TRANSFERASE-RELATED"/>
    <property type="match status" value="1"/>
</dbReference>
<dbReference type="SUPFAM" id="SSF88713">
    <property type="entry name" value="Glycoside hydrolase/deacetylase"/>
    <property type="match status" value="1"/>
</dbReference>
<dbReference type="GO" id="GO:0005975">
    <property type="term" value="P:carbohydrate metabolic process"/>
    <property type="evidence" value="ECO:0007669"/>
    <property type="project" value="InterPro"/>
</dbReference>
<evidence type="ECO:0000259" key="1">
    <source>
        <dbReference type="PROSITE" id="PS51677"/>
    </source>
</evidence>
<dbReference type="Gene3D" id="3.20.20.370">
    <property type="entry name" value="Glycoside hydrolase/deacetylase"/>
    <property type="match status" value="1"/>
</dbReference>
<dbReference type="InterPro" id="IPR050248">
    <property type="entry name" value="Polysacc_deacetylase_ArnD"/>
</dbReference>
<organism evidence="2">
    <name type="scientific">Desulfomonile tiedjei</name>
    <dbReference type="NCBI Taxonomy" id="2358"/>
    <lineage>
        <taxon>Bacteria</taxon>
        <taxon>Pseudomonadati</taxon>
        <taxon>Thermodesulfobacteriota</taxon>
        <taxon>Desulfomonilia</taxon>
        <taxon>Desulfomonilales</taxon>
        <taxon>Desulfomonilaceae</taxon>
        <taxon>Desulfomonile</taxon>
    </lineage>
</organism>
<dbReference type="Pfam" id="PF01522">
    <property type="entry name" value="Polysacc_deac_1"/>
    <property type="match status" value="1"/>
</dbReference>
<feature type="domain" description="NodB homology" evidence="1">
    <location>
        <begin position="81"/>
        <end position="275"/>
    </location>
</feature>
<dbReference type="InterPro" id="IPR011330">
    <property type="entry name" value="Glyco_hydro/deAcase_b/a-brl"/>
</dbReference>
<reference evidence="2" key="1">
    <citation type="journal article" date="2020" name="mSystems">
        <title>Genome- and Community-Level Interaction Insights into Carbon Utilization and Element Cycling Functions of Hydrothermarchaeota in Hydrothermal Sediment.</title>
        <authorList>
            <person name="Zhou Z."/>
            <person name="Liu Y."/>
            <person name="Xu W."/>
            <person name="Pan J."/>
            <person name="Luo Z.H."/>
            <person name="Li M."/>
        </authorList>
    </citation>
    <scope>NUCLEOTIDE SEQUENCE [LARGE SCALE GENOMIC DNA]</scope>
    <source>
        <strain evidence="2">SpSt-769</strain>
    </source>
</reference>
<dbReference type="GO" id="GO:0016810">
    <property type="term" value="F:hydrolase activity, acting on carbon-nitrogen (but not peptide) bonds"/>
    <property type="evidence" value="ECO:0007669"/>
    <property type="project" value="InterPro"/>
</dbReference>
<dbReference type="InterPro" id="IPR002509">
    <property type="entry name" value="NODB_dom"/>
</dbReference>
<name>A0A7C4ATS7_9BACT</name>
<dbReference type="EMBL" id="DTGT01000420">
    <property type="protein sequence ID" value="HGH62184.1"/>
    <property type="molecule type" value="Genomic_DNA"/>
</dbReference>
<dbReference type="AlphaFoldDB" id="A0A7C4ATS7"/>
<protein>
    <submittedName>
        <fullName evidence="2">Polysaccharide deacetylase family protein</fullName>
    </submittedName>
</protein>
<dbReference type="PROSITE" id="PS51257">
    <property type="entry name" value="PROKAR_LIPOPROTEIN"/>
    <property type="match status" value="1"/>
</dbReference>
<proteinExistence type="predicted"/>
<sequence length="283" mass="31720">MKYLHRIEEKSPPGCSRRRFFAFAAAIGTGCLCQPSQLDRLLALLSGRRDSIQPLCGESATVESLLRRTWKEPLSGPSSSQSVYLTFDDGPLPCSSRIMDALDRTRHKVTFFVIGRNLANAELRKIAVRAIQAGHEIANHSYSHPAFSSISAKQAEKEIRSTHELIQDVIAEAGGDPVTQDRFFRFPYGALASGSANEVCNRTLAALDYQIAWWNVDTNDWQMELWWNPRPFSRVLASLKCARVQDVVLMHDRVSTARHVEDMLGCVQSLGLASVPLSRYRRT</sequence>
<evidence type="ECO:0000313" key="2">
    <source>
        <dbReference type="EMBL" id="HGH62184.1"/>
    </source>
</evidence>
<dbReference type="PROSITE" id="PS51677">
    <property type="entry name" value="NODB"/>
    <property type="match status" value="1"/>
</dbReference>
<dbReference type="CDD" id="cd10917">
    <property type="entry name" value="CE4_NodB_like_6s_7s"/>
    <property type="match status" value="1"/>
</dbReference>
<accession>A0A7C4ATS7</accession>